<keyword evidence="1" id="KW-0560">Oxidoreductase</keyword>
<dbReference type="InterPro" id="IPR036661">
    <property type="entry name" value="Luciferase-like_sf"/>
</dbReference>
<dbReference type="SUPFAM" id="SSF51679">
    <property type="entry name" value="Bacterial luciferase-like"/>
    <property type="match status" value="1"/>
</dbReference>
<dbReference type="OrthoDB" id="3682986at2"/>
<organism evidence="4 5">
    <name type="scientific">Kribbella jejuensis</name>
    <dbReference type="NCBI Taxonomy" id="236068"/>
    <lineage>
        <taxon>Bacteria</taxon>
        <taxon>Bacillati</taxon>
        <taxon>Actinomycetota</taxon>
        <taxon>Actinomycetes</taxon>
        <taxon>Propionibacteriales</taxon>
        <taxon>Kribbellaceae</taxon>
        <taxon>Kribbella</taxon>
    </lineage>
</organism>
<dbReference type="Pfam" id="PF01814">
    <property type="entry name" value="Hemerythrin"/>
    <property type="match status" value="1"/>
</dbReference>
<keyword evidence="5" id="KW-1185">Reference proteome</keyword>
<evidence type="ECO:0000256" key="1">
    <source>
        <dbReference type="ARBA" id="ARBA00023002"/>
    </source>
</evidence>
<sequence>MDYGHELVFGTLLTPTVDAPDRVIALAQLTEQVGLDLVSFQDHPYQPRLMDAWTLVSVVAAQTERIKVTTNVANLPLRHPVVLARSVATLDLITGGRVELGLGAGGFLDAVAANGGPRLTTGQSITALEEAIAIMREVWTPGGGGIRLAGKHYTVAGAKRGPAPAHDVSIWLGAYKPRMLALTGRLADGWLPSSGYAGPDELAAMNKVIDEAAADAGRDPAAVRRLYNISGRFSGGGGFLQGPEEVWIDQLTELTLGEGISTYILASDNPDDIRRFAEVAAGVREAVAVGRSGGAVAPAAAVPASGFGVVPTPPPAVRRSAVQLLDESERPTGPAQDPNRTYTPYQLQSGQHLIDVHDHLRAELEQVRDLVEQVAAGTLGVGAARSHINTMTMRQNNWTLGTYCESYCRLVTTHHSLEDASLFPHLRRADPALAPVVDRLQEEHRIIHDVLEGVDKALVALVDGSGSIDGLRAAVDLLDDTLLSHLSYEERELVEPLARLGIL</sequence>
<dbReference type="EMBL" id="VFMM01000001">
    <property type="protein sequence ID" value="TQJ16335.1"/>
    <property type="molecule type" value="Genomic_DNA"/>
</dbReference>
<dbReference type="RefSeq" id="WP_141852008.1">
    <property type="nucleotide sequence ID" value="NZ_BAAAKA010000047.1"/>
</dbReference>
<dbReference type="InterPro" id="IPR012312">
    <property type="entry name" value="Hemerythrin-like"/>
</dbReference>
<protein>
    <submittedName>
        <fullName evidence="4">Hemerythrin HHE cation binding domain-containing protein</fullName>
    </submittedName>
</protein>
<dbReference type="CDD" id="cd12108">
    <property type="entry name" value="Hr-like"/>
    <property type="match status" value="1"/>
</dbReference>
<evidence type="ECO:0000259" key="3">
    <source>
        <dbReference type="Pfam" id="PF01814"/>
    </source>
</evidence>
<comment type="caution">
    <text evidence="4">The sequence shown here is derived from an EMBL/GenBank/DDBJ whole genome shotgun (WGS) entry which is preliminary data.</text>
</comment>
<dbReference type="CDD" id="cd01097">
    <property type="entry name" value="Tetrahydromethanopterin_reductase"/>
    <property type="match status" value="1"/>
</dbReference>
<dbReference type="GO" id="GO:0016705">
    <property type="term" value="F:oxidoreductase activity, acting on paired donors, with incorporation or reduction of molecular oxygen"/>
    <property type="evidence" value="ECO:0007669"/>
    <property type="project" value="InterPro"/>
</dbReference>
<evidence type="ECO:0000313" key="5">
    <source>
        <dbReference type="Proteomes" id="UP000316298"/>
    </source>
</evidence>
<reference evidence="4 5" key="1">
    <citation type="submission" date="2019-06" db="EMBL/GenBank/DDBJ databases">
        <title>Sequencing the genomes of 1000 actinobacteria strains.</title>
        <authorList>
            <person name="Klenk H.-P."/>
        </authorList>
    </citation>
    <scope>NUCLEOTIDE SEQUENCE [LARGE SCALE GENOMIC DNA]</scope>
    <source>
        <strain evidence="4 5">DSM 17305</strain>
    </source>
</reference>
<dbReference type="PANTHER" id="PTHR43244">
    <property type="match status" value="1"/>
</dbReference>
<name>A0A542ELX7_9ACTN</name>
<feature type="domain" description="Hemerythrin-like" evidence="3">
    <location>
        <begin position="353"/>
        <end position="494"/>
    </location>
</feature>
<dbReference type="Gene3D" id="3.20.20.30">
    <property type="entry name" value="Luciferase-like domain"/>
    <property type="match status" value="1"/>
</dbReference>
<dbReference type="AlphaFoldDB" id="A0A542ELX7"/>
<evidence type="ECO:0000259" key="2">
    <source>
        <dbReference type="Pfam" id="PF00296"/>
    </source>
</evidence>
<gene>
    <name evidence="4" type="ORF">FB475_0429</name>
</gene>
<dbReference type="Gene3D" id="1.20.120.520">
    <property type="entry name" value="nmb1532 protein domain like"/>
    <property type="match status" value="1"/>
</dbReference>
<evidence type="ECO:0000313" key="4">
    <source>
        <dbReference type="EMBL" id="TQJ16335.1"/>
    </source>
</evidence>
<dbReference type="Proteomes" id="UP000316298">
    <property type="component" value="Unassembled WGS sequence"/>
</dbReference>
<dbReference type="InterPro" id="IPR011251">
    <property type="entry name" value="Luciferase-like_dom"/>
</dbReference>
<accession>A0A542ELX7</accession>
<dbReference type="InterPro" id="IPR050564">
    <property type="entry name" value="F420-G6PD/mer"/>
</dbReference>
<dbReference type="Pfam" id="PF00296">
    <property type="entry name" value="Bac_luciferase"/>
    <property type="match status" value="1"/>
</dbReference>
<dbReference type="PANTHER" id="PTHR43244:SF1">
    <property type="entry name" value="5,10-METHYLENETETRAHYDROMETHANOPTERIN REDUCTASE"/>
    <property type="match status" value="1"/>
</dbReference>
<proteinExistence type="predicted"/>
<feature type="domain" description="Luciferase-like" evidence="2">
    <location>
        <begin position="16"/>
        <end position="226"/>
    </location>
</feature>